<dbReference type="PROSITE" id="PS51450">
    <property type="entry name" value="LRR"/>
    <property type="match status" value="1"/>
</dbReference>
<evidence type="ECO:0000313" key="6">
    <source>
        <dbReference type="Proteomes" id="UP000504627"/>
    </source>
</evidence>
<evidence type="ECO:0000313" key="7">
    <source>
        <dbReference type="RefSeq" id="XP_039239984.1"/>
    </source>
</evidence>
<dbReference type="SUPFAM" id="SSF52058">
    <property type="entry name" value="L domain-like"/>
    <property type="match status" value="1"/>
</dbReference>
<feature type="compositionally biased region" description="Polar residues" evidence="3">
    <location>
        <begin position="470"/>
        <end position="480"/>
    </location>
</feature>
<reference evidence="7" key="1">
    <citation type="submission" date="2025-08" db="UniProtKB">
        <authorList>
            <consortium name="RefSeq"/>
        </authorList>
    </citation>
    <scope>IDENTIFICATION</scope>
    <source>
        <tissue evidence="7">Muscle</tissue>
    </source>
</reference>
<dbReference type="InterPro" id="IPR001611">
    <property type="entry name" value="Leu-rich_rpt"/>
</dbReference>
<gene>
    <name evidence="7" type="primary">LOC113994709</name>
</gene>
<dbReference type="InterPro" id="IPR032675">
    <property type="entry name" value="LRR_dom_sf"/>
</dbReference>
<evidence type="ECO:0000256" key="4">
    <source>
        <dbReference type="SAM" id="SignalP"/>
    </source>
</evidence>
<dbReference type="Gene3D" id="3.80.10.10">
    <property type="entry name" value="Ribonuclease Inhibitor"/>
    <property type="match status" value="1"/>
</dbReference>
<dbReference type="InterPro" id="IPR029423">
    <property type="entry name" value="LRRC37AB_C"/>
</dbReference>
<evidence type="ECO:0000259" key="5">
    <source>
        <dbReference type="Pfam" id="PF14914"/>
    </source>
</evidence>
<dbReference type="SMART" id="SM00369">
    <property type="entry name" value="LRR_TYP"/>
    <property type="match status" value="4"/>
</dbReference>
<evidence type="ECO:0000256" key="2">
    <source>
        <dbReference type="ARBA" id="ARBA00022737"/>
    </source>
</evidence>
<dbReference type="Proteomes" id="UP000504627">
    <property type="component" value="Unplaced"/>
</dbReference>
<accession>A0A7R5KTV1</accession>
<dbReference type="AlphaFoldDB" id="A0A7R5KTV1"/>
<feature type="signal peptide" evidence="4">
    <location>
        <begin position="1"/>
        <end position="25"/>
    </location>
</feature>
<feature type="region of interest" description="Disordered" evidence="3">
    <location>
        <begin position="452"/>
        <end position="526"/>
    </location>
</feature>
<keyword evidence="4" id="KW-0732">Signal</keyword>
<feature type="compositionally biased region" description="Basic and acidic residues" evidence="3">
    <location>
        <begin position="326"/>
        <end position="336"/>
    </location>
</feature>
<evidence type="ECO:0000256" key="1">
    <source>
        <dbReference type="ARBA" id="ARBA00022614"/>
    </source>
</evidence>
<feature type="region of interest" description="Disordered" evidence="3">
    <location>
        <begin position="392"/>
        <end position="434"/>
    </location>
</feature>
<protein>
    <submittedName>
        <fullName evidence="7">Leucine-rich repeat-containing protein 37A3-like isoform X1</fullName>
    </submittedName>
</protein>
<feature type="compositionally biased region" description="Acidic residues" evidence="3">
    <location>
        <begin position="457"/>
        <end position="468"/>
    </location>
</feature>
<dbReference type="InterPro" id="IPR003591">
    <property type="entry name" value="Leu-rich_rpt_typical-subtyp"/>
</dbReference>
<dbReference type="PANTHER" id="PTHR23045:SF9">
    <property type="entry name" value="LEUCINE RICH REPEAT CONTAINING 37A-RELATED"/>
    <property type="match status" value="1"/>
</dbReference>
<keyword evidence="1" id="KW-0433">Leucine-rich repeat</keyword>
<dbReference type="InterPro" id="IPR015753">
    <property type="entry name" value="LRRC37"/>
</dbReference>
<dbReference type="PANTHER" id="PTHR23045">
    <property type="entry name" value="LEUCINE-RICH REPEAT-CONTAINING PROTEIN 37A"/>
    <property type="match status" value="1"/>
</dbReference>
<feature type="compositionally biased region" description="Polar residues" evidence="3">
    <location>
        <begin position="417"/>
        <end position="428"/>
    </location>
</feature>
<dbReference type="GeneID" id="113994709"/>
<organism evidence="6 7">
    <name type="scientific">Pipra filicauda</name>
    <name type="common">Wire-tailed manakin</name>
    <dbReference type="NCBI Taxonomy" id="649802"/>
    <lineage>
        <taxon>Eukaryota</taxon>
        <taxon>Metazoa</taxon>
        <taxon>Chordata</taxon>
        <taxon>Craniata</taxon>
        <taxon>Vertebrata</taxon>
        <taxon>Euteleostomi</taxon>
        <taxon>Archelosauria</taxon>
        <taxon>Archosauria</taxon>
        <taxon>Dinosauria</taxon>
        <taxon>Saurischia</taxon>
        <taxon>Theropoda</taxon>
        <taxon>Coelurosauria</taxon>
        <taxon>Aves</taxon>
        <taxon>Neognathae</taxon>
        <taxon>Neoaves</taxon>
        <taxon>Telluraves</taxon>
        <taxon>Australaves</taxon>
        <taxon>Passeriformes</taxon>
        <taxon>Pipridae</taxon>
        <taxon>Pipra</taxon>
    </lineage>
</organism>
<keyword evidence="2" id="KW-0677">Repeat</keyword>
<name>A0A7R5KTV1_9PASS</name>
<dbReference type="RefSeq" id="XP_039239984.1">
    <property type="nucleotide sequence ID" value="XM_039384050.1"/>
</dbReference>
<dbReference type="InParanoid" id="A0A7R5KTV1"/>
<feature type="chain" id="PRO_5031059024" evidence="4">
    <location>
        <begin position="26"/>
        <end position="874"/>
    </location>
</feature>
<feature type="domain" description="LRRC37A/B like protein 1 C-terminal" evidence="5">
    <location>
        <begin position="654"/>
        <end position="785"/>
    </location>
</feature>
<sequence>MDLLTRVVRALFLLALLLAVTPCPGESKELCPHPCRCQRRGLLDCRHAGLATVPPATRRRALTVLDFTGNSIATLDEQTWKEYPWTETLVLRDNELQAVKSHSLEGLFLLKHLDLSANRILLIEEGAFEPLPFLRLLNLSGNGLTQIHSSTFQAWHGMQFLEELILSHNPLTVIADTAFFKLPSVNYLDLSATQVTPQTLLLLLQTTVHLETLKLPKDVACCLCQEHASTETPCRTIQFLCENLCSSSSAQCAAHTGPVAQTQGEVMEVEPSGKAKSSPVLNLRAKQPSLGDHGTVTLGVALTLSSTEGDVSSLKDSRSDSYPPEHLSRQEGKTADDELMLEVKNNLHKAKSIMTVKSIVSRQPQPVREKDVEEKSITVWERKQKGSHLNWQALNPWDEAGGLNPSEDYSEHHKVSTLPSKQSPSHSTAKGRRFSRSVNILNYYNAVEQTQNTIGMEDVEDREEEEEAPSSKQNYGWTQKQHNKKASQQKQRDSHLNWQALNPWDGAGGLNPTDEDSVSGHHKDVDVAPSPIRKYIWKKKEHKKTNSQYWVGQNPLFYQVLGPAKAQGEPTGRESKAQLGLNRNLDFLSDPLVNNGPAAISRVEDRAEGEPSSRGGHFPLLPDTRETAWKQQVEEFRSLNKPGSPEGPDVLPVPGEDFETTVDRSLRLLVPDEGLRMFLAHMERALRTDCSLPGLQLACAKMVSKTGLLLNLLSKRQESEGASAFMRQCLLQENISRRTALEEGKEHRGEKAMKHSQERFQFAILVLIFYITYFILHCLIETCSEPHEDDFQPQCRRKSLLRRFFKIPCRRGRKKEYKAKSLEQVRAGSTFQCCPSAHTACSSSPLPIIPLHGAFQHLPVSHHFKVKPRVFPAS</sequence>
<proteinExistence type="predicted"/>
<dbReference type="Pfam" id="PF14914">
    <property type="entry name" value="LRRC37AB_C"/>
    <property type="match status" value="1"/>
</dbReference>
<evidence type="ECO:0000256" key="3">
    <source>
        <dbReference type="SAM" id="MobiDB-lite"/>
    </source>
</evidence>
<keyword evidence="6" id="KW-1185">Reference proteome</keyword>
<feature type="region of interest" description="Disordered" evidence="3">
    <location>
        <begin position="309"/>
        <end position="337"/>
    </location>
</feature>
<dbReference type="Pfam" id="PF13855">
    <property type="entry name" value="LRR_8"/>
    <property type="match status" value="1"/>
</dbReference>